<protein>
    <submittedName>
        <fullName evidence="1">ABC transporter ATP-binding protein</fullName>
    </submittedName>
</protein>
<keyword evidence="1" id="KW-0547">Nucleotide-binding</keyword>
<organism evidence="1 2">
    <name type="scientific">Streptococcus ruminantium</name>
    <dbReference type="NCBI Taxonomy" id="1917441"/>
    <lineage>
        <taxon>Bacteria</taxon>
        <taxon>Bacillati</taxon>
        <taxon>Bacillota</taxon>
        <taxon>Bacilli</taxon>
        <taxon>Lactobacillales</taxon>
        <taxon>Streptococcaceae</taxon>
        <taxon>Streptococcus</taxon>
    </lineage>
</organism>
<sequence length="59" mass="6851">MRKKDVLLADEVTAALDEKNGKAVRQLLHFLPIMIVEIAHHIDDDIRYNQVLELKRGEK</sequence>
<keyword evidence="1" id="KW-0067">ATP-binding</keyword>
<dbReference type="GO" id="GO:0005524">
    <property type="term" value="F:ATP binding"/>
    <property type="evidence" value="ECO:0007669"/>
    <property type="project" value="UniProtKB-KW"/>
</dbReference>
<reference evidence="1 2" key="1">
    <citation type="journal article" date="2018" name="Genome Biol. Evol.">
        <title>Complete Genome Sequence of Streptococcus ruminantium sp. nov. GUT-187T (=DSM 104980T =JCM 31869T), the Type Strain of S. ruminantium, and Comparison with Genome Sequences of Streptococcus suis Strains.</title>
        <authorList>
            <person name="Tohya M."/>
            <person name="Sekizaki T."/>
            <person name="Miyoshi-Akiyama T."/>
        </authorList>
    </citation>
    <scope>NUCLEOTIDE SEQUENCE [LARGE SCALE GENOMIC DNA]</scope>
    <source>
        <strain evidence="1 2">GUT187T</strain>
    </source>
</reference>
<dbReference type="InterPro" id="IPR027417">
    <property type="entry name" value="P-loop_NTPase"/>
</dbReference>
<proteinExistence type="predicted"/>
<evidence type="ECO:0000313" key="1">
    <source>
        <dbReference type="EMBL" id="BBA91837.1"/>
    </source>
</evidence>
<dbReference type="AlphaFoldDB" id="A0A2Z5TKA3"/>
<dbReference type="Gene3D" id="3.40.50.300">
    <property type="entry name" value="P-loop containing nucleotide triphosphate hydrolases"/>
    <property type="match status" value="1"/>
</dbReference>
<dbReference type="SUPFAM" id="SSF52540">
    <property type="entry name" value="P-loop containing nucleoside triphosphate hydrolases"/>
    <property type="match status" value="1"/>
</dbReference>
<accession>A0A2Z5TKA3</accession>
<dbReference type="Proteomes" id="UP000269331">
    <property type="component" value="Chromosome"/>
</dbReference>
<name>A0A2Z5TKA3_9STRE</name>
<evidence type="ECO:0000313" key="2">
    <source>
        <dbReference type="Proteomes" id="UP000269331"/>
    </source>
</evidence>
<gene>
    <name evidence="1" type="ORF">SR187_1030</name>
</gene>
<dbReference type="EMBL" id="AP018400">
    <property type="protein sequence ID" value="BBA91837.1"/>
    <property type="molecule type" value="Genomic_DNA"/>
</dbReference>
<dbReference type="KEGG" id="srq:SR187_1030"/>